<reference evidence="2 3" key="1">
    <citation type="submission" date="2018-03" db="EMBL/GenBank/DDBJ databases">
        <authorList>
            <person name="Gully D."/>
        </authorList>
    </citation>
    <scope>NUCLEOTIDE SEQUENCE [LARGE SCALE GENOMIC DNA]</scope>
    <source>
        <strain evidence="2">ORS3257</strain>
    </source>
</reference>
<name>A0A2U3Q934_9BRAD</name>
<dbReference type="KEGG" id="bvz:BRAD3257_7050"/>
<dbReference type="EMBL" id="LS398110">
    <property type="protein sequence ID" value="SPP97896.1"/>
    <property type="molecule type" value="Genomic_DNA"/>
</dbReference>
<gene>
    <name evidence="2" type="ORF">BRAD3257_7050</name>
</gene>
<organism evidence="2 3">
    <name type="scientific">Bradyrhizobium vignae</name>
    <dbReference type="NCBI Taxonomy" id="1549949"/>
    <lineage>
        <taxon>Bacteria</taxon>
        <taxon>Pseudomonadati</taxon>
        <taxon>Pseudomonadota</taxon>
        <taxon>Alphaproteobacteria</taxon>
        <taxon>Hyphomicrobiales</taxon>
        <taxon>Nitrobacteraceae</taxon>
        <taxon>Bradyrhizobium</taxon>
    </lineage>
</organism>
<dbReference type="Proteomes" id="UP000246085">
    <property type="component" value="Chromosome BRAD3257"/>
</dbReference>
<accession>A0A2U3Q934</accession>
<evidence type="ECO:0000313" key="3">
    <source>
        <dbReference type="Proteomes" id="UP000246085"/>
    </source>
</evidence>
<evidence type="ECO:0000256" key="1">
    <source>
        <dbReference type="SAM" id="MobiDB-lite"/>
    </source>
</evidence>
<proteinExistence type="predicted"/>
<protein>
    <submittedName>
        <fullName evidence="2">Uncharacterized protein</fullName>
    </submittedName>
</protein>
<sequence length="80" mass="8651">MQHLCPSPFYGSSPEWEHPRRNGRPVAHGLSKALLDSKHICCAAGAAGARVTPDRENSSYGSRILAKLPDVFGSKAFRST</sequence>
<evidence type="ECO:0000313" key="2">
    <source>
        <dbReference type="EMBL" id="SPP97896.1"/>
    </source>
</evidence>
<feature type="region of interest" description="Disordered" evidence="1">
    <location>
        <begin position="1"/>
        <end position="25"/>
    </location>
</feature>
<dbReference type="AlphaFoldDB" id="A0A2U3Q934"/>